<dbReference type="Gene3D" id="3.90.550.10">
    <property type="entry name" value="Spore Coat Polysaccharide Biosynthesis Protein SpsA, Chain A"/>
    <property type="match status" value="1"/>
</dbReference>
<accession>A0A844RIV1</accession>
<dbReference type="OMA" id="AYHMKEL"/>
<dbReference type="PANTHER" id="PTHR21485:SF6">
    <property type="entry name" value="N-ACYLNEURAMINATE CYTIDYLYLTRANSFERASE-RELATED"/>
    <property type="match status" value="1"/>
</dbReference>
<reference evidence="1 2" key="1">
    <citation type="submission" date="2019-11" db="EMBL/GenBank/DDBJ databases">
        <title>Whole genome shotgun sequencing (WGS) data from Adlercreutzia equolifaciens ResAG-91, Eggerthella lenta MRI-F36, MRI-F37, MRI-F40, ResAG-49, ResAG-88, ResAG-121, ResAG-145, and Gordonibacter sp. ResAG-5, ResAG-26, ResAG-43, ResAG-50, ResAG-59.</title>
        <authorList>
            <person name="Stoll D.A."/>
            <person name="Danylec N."/>
            <person name="Franz C.M.A.P."/>
            <person name="Huch M."/>
        </authorList>
    </citation>
    <scope>NUCLEOTIDE SEQUENCE [LARGE SCALE GENOMIC DNA]</scope>
    <source>
        <strain evidence="1 2">ResAG-88</strain>
    </source>
</reference>
<organism evidence="1 2">
    <name type="scientific">Eggerthella lenta</name>
    <name type="common">Eubacterium lentum</name>
    <dbReference type="NCBI Taxonomy" id="84112"/>
    <lineage>
        <taxon>Bacteria</taxon>
        <taxon>Bacillati</taxon>
        <taxon>Actinomycetota</taxon>
        <taxon>Coriobacteriia</taxon>
        <taxon>Eggerthellales</taxon>
        <taxon>Eggerthellaceae</taxon>
        <taxon>Eggerthella</taxon>
    </lineage>
</organism>
<comment type="caution">
    <text evidence="1">The sequence shown here is derived from an EMBL/GenBank/DDBJ whole genome shotgun (WGS) entry which is preliminary data.</text>
</comment>
<proteinExistence type="predicted"/>
<dbReference type="Pfam" id="PF02348">
    <property type="entry name" value="CTP_transf_3"/>
    <property type="match status" value="1"/>
</dbReference>
<dbReference type="EMBL" id="WPOM01000032">
    <property type="protein sequence ID" value="MVN33977.1"/>
    <property type="molecule type" value="Genomic_DNA"/>
</dbReference>
<dbReference type="InterPro" id="IPR029044">
    <property type="entry name" value="Nucleotide-diphossugar_trans"/>
</dbReference>
<name>A0A844RIV1_EGGLN</name>
<keyword evidence="1" id="KW-0548">Nucleotidyltransferase</keyword>
<dbReference type="GO" id="GO:0008781">
    <property type="term" value="F:N-acylneuraminate cytidylyltransferase activity"/>
    <property type="evidence" value="ECO:0007669"/>
    <property type="project" value="TreeGrafter"/>
</dbReference>
<dbReference type="CDD" id="cd02513">
    <property type="entry name" value="CMP-NeuAc_Synthase"/>
    <property type="match status" value="1"/>
</dbReference>
<dbReference type="Proteomes" id="UP000436429">
    <property type="component" value="Unassembled WGS sequence"/>
</dbReference>
<dbReference type="InterPro" id="IPR020039">
    <property type="entry name" value="PseF"/>
</dbReference>
<dbReference type="InterPro" id="IPR050793">
    <property type="entry name" value="CMP-NeuNAc_synthase"/>
</dbReference>
<dbReference type="RefSeq" id="WP_015761167.1">
    <property type="nucleotide sequence ID" value="NZ_AP025575.1"/>
</dbReference>
<dbReference type="AlphaFoldDB" id="A0A844RIV1"/>
<sequence>MSKVAIITARGGSKRIPRKNIKEFCGRPIIAYSIKAALESDLFDEVMVSTDDEEIADVSRAYGASVPFMRSASASDDYATTTDALLEVLCEYARRGRVFDTLCCLYPAAPFVNPDELCAAMRMIDMGATSVIPVTSFDFPPLRGFRFDENGRLQYAFPEYALSRSQDLPDMVHDCGRFYFATVEAFEKSQGFVTERTKAIYIESKLVQDIDVLEDWELAEQKFLTMIRGSENEIA</sequence>
<evidence type="ECO:0000313" key="1">
    <source>
        <dbReference type="EMBL" id="MVN33977.1"/>
    </source>
</evidence>
<dbReference type="SUPFAM" id="SSF53448">
    <property type="entry name" value="Nucleotide-diphospho-sugar transferases"/>
    <property type="match status" value="1"/>
</dbReference>
<dbReference type="InterPro" id="IPR003329">
    <property type="entry name" value="Cytidylyl_trans"/>
</dbReference>
<protein>
    <submittedName>
        <fullName evidence="1">Pseudaminic acid cytidylyltransferase</fullName>
        <ecNumber evidence="1">2.7.7.81</ecNumber>
    </submittedName>
</protein>
<evidence type="ECO:0000313" key="2">
    <source>
        <dbReference type="Proteomes" id="UP000436429"/>
    </source>
</evidence>
<dbReference type="PANTHER" id="PTHR21485">
    <property type="entry name" value="HAD SUPERFAMILY MEMBERS CMAS AND KDSC"/>
    <property type="match status" value="1"/>
</dbReference>
<dbReference type="EC" id="2.7.7.81" evidence="1"/>
<keyword evidence="1" id="KW-0808">Transferase</keyword>
<gene>
    <name evidence="1" type="primary">pseF</name>
    <name evidence="1" type="ORF">GO726_12510</name>
</gene>
<dbReference type="NCBIfam" id="TIGR03584">
    <property type="entry name" value="PseF"/>
    <property type="match status" value="1"/>
</dbReference>